<dbReference type="RefSeq" id="WP_290002761.1">
    <property type="nucleotide sequence ID" value="NZ_JAUEPH010000008.1"/>
</dbReference>
<evidence type="ECO:0000313" key="1">
    <source>
        <dbReference type="EMBL" id="MDN3205820.1"/>
    </source>
</evidence>
<name>A0ABT7YH09_9BACT</name>
<dbReference type="PROSITE" id="PS51257">
    <property type="entry name" value="PROKAR_LIPOPROTEIN"/>
    <property type="match status" value="1"/>
</dbReference>
<proteinExistence type="predicted"/>
<sequence length="378" mass="43651">MSSKRRCNFSLFLIIGIFSCSENDYSKQEYVLEVSDRKEFIIGQGGLTTEGYYIVFLDSAKSKGTIYNEIAHSLDSIFISADSAWSKDGEIMETEGPYGVGTVFTYFSTPKINMFINSQKFFRQNVQTKEVSRKFLQEYGVFGDLKYPSIAISGASREFTGLDKKDNTGYFDYDFENRIKVIGYSVERDSMFILPVALDSSRFYNARFKVRYKGLILGGGEEPQLSVIGDNLVVSYPSFNDILVYNLNSGLQNTYTFESKFFPSQKRRPENYREEVDSGELLWDWQEAWNNQVRFGSISFIKDMNVYVRSVKGEENAALFLELFDSNFKKISELSLSEVNLDLSTTYFNTKYGLFFRAKEQPVEEVMYYYNVNLVRNK</sequence>
<accession>A0ABT7YH09</accession>
<dbReference type="Proteomes" id="UP001171916">
    <property type="component" value="Unassembled WGS sequence"/>
</dbReference>
<comment type="caution">
    <text evidence="1">The sequence shown here is derived from an EMBL/GenBank/DDBJ whole genome shotgun (WGS) entry which is preliminary data.</text>
</comment>
<evidence type="ECO:0008006" key="3">
    <source>
        <dbReference type="Google" id="ProtNLM"/>
    </source>
</evidence>
<evidence type="ECO:0000313" key="2">
    <source>
        <dbReference type="Proteomes" id="UP001171916"/>
    </source>
</evidence>
<organism evidence="1 2">
    <name type="scientific">Algoriphagus sediminis</name>
    <dbReference type="NCBI Taxonomy" id="3057113"/>
    <lineage>
        <taxon>Bacteria</taxon>
        <taxon>Pseudomonadati</taxon>
        <taxon>Bacteroidota</taxon>
        <taxon>Cytophagia</taxon>
        <taxon>Cytophagales</taxon>
        <taxon>Cyclobacteriaceae</taxon>
        <taxon>Algoriphagus</taxon>
    </lineage>
</organism>
<reference evidence="1" key="1">
    <citation type="submission" date="2023-06" db="EMBL/GenBank/DDBJ databases">
        <title>Robiginitalea aurantiacus sp. nov. and Algoriphagus sediminis sp. nov., isolated from coastal sediment.</title>
        <authorList>
            <person name="Zhou Z.Y."/>
            <person name="An J."/>
            <person name="Jia Y.W."/>
            <person name="Du Z.J."/>
        </authorList>
    </citation>
    <scope>NUCLEOTIDE SEQUENCE</scope>
    <source>
        <strain evidence="1">C2-7</strain>
    </source>
</reference>
<keyword evidence="2" id="KW-1185">Reference proteome</keyword>
<gene>
    <name evidence="1" type="ORF">QVH07_16795</name>
</gene>
<dbReference type="EMBL" id="JAUEPH010000008">
    <property type="protein sequence ID" value="MDN3205820.1"/>
    <property type="molecule type" value="Genomic_DNA"/>
</dbReference>
<protein>
    <recommendedName>
        <fullName evidence="3">DUF4221 domain-containing protein</fullName>
    </recommendedName>
</protein>